<evidence type="ECO:0000256" key="1">
    <source>
        <dbReference type="ARBA" id="ARBA00023015"/>
    </source>
</evidence>
<evidence type="ECO:0000256" key="2">
    <source>
        <dbReference type="ARBA" id="ARBA00023125"/>
    </source>
</evidence>
<evidence type="ECO:0000259" key="5">
    <source>
        <dbReference type="PROSITE" id="PS50937"/>
    </source>
</evidence>
<dbReference type="OrthoDB" id="9814833at2"/>
<dbReference type="Gene3D" id="1.10.1660.10">
    <property type="match status" value="1"/>
</dbReference>
<evidence type="ECO:0000256" key="4">
    <source>
        <dbReference type="ARBA" id="ARBA00023163"/>
    </source>
</evidence>
<gene>
    <name evidence="6" type="ORF">SAMN02910451_02868</name>
</gene>
<feature type="domain" description="HTH merR-type" evidence="5">
    <location>
        <begin position="1"/>
        <end position="70"/>
    </location>
</feature>
<dbReference type="SUPFAM" id="SSF46955">
    <property type="entry name" value="Putative DNA-binding domain"/>
    <property type="match status" value="1"/>
</dbReference>
<dbReference type="SMART" id="SM00422">
    <property type="entry name" value="HTH_MERR"/>
    <property type="match status" value="1"/>
</dbReference>
<dbReference type="Gene3D" id="1.10.490.50">
    <property type="entry name" value="Antibiotic binding domain of TipA-like multidrug resistance regulators"/>
    <property type="match status" value="1"/>
</dbReference>
<accession>A0A1G5GID4</accession>
<dbReference type="PANTHER" id="PTHR30204">
    <property type="entry name" value="REDOX-CYCLING DRUG-SENSING TRANSCRIPTIONAL ACTIVATOR SOXR"/>
    <property type="match status" value="1"/>
</dbReference>
<dbReference type="Proteomes" id="UP000183047">
    <property type="component" value="Unassembled WGS sequence"/>
</dbReference>
<organism evidence="6 7">
    <name type="scientific">Butyrivibrio hungatei</name>
    <dbReference type="NCBI Taxonomy" id="185008"/>
    <lineage>
        <taxon>Bacteria</taxon>
        <taxon>Bacillati</taxon>
        <taxon>Bacillota</taxon>
        <taxon>Clostridia</taxon>
        <taxon>Lachnospirales</taxon>
        <taxon>Lachnospiraceae</taxon>
        <taxon>Butyrivibrio</taxon>
    </lineage>
</organism>
<dbReference type="InterPro" id="IPR047057">
    <property type="entry name" value="MerR_fam"/>
</dbReference>
<keyword evidence="2 6" id="KW-0238">DNA-binding</keyword>
<name>A0A1G5GID4_9FIRM</name>
<dbReference type="GO" id="GO:0003677">
    <property type="term" value="F:DNA binding"/>
    <property type="evidence" value="ECO:0007669"/>
    <property type="project" value="UniProtKB-KW"/>
</dbReference>
<evidence type="ECO:0000256" key="3">
    <source>
        <dbReference type="ARBA" id="ARBA00023159"/>
    </source>
</evidence>
<evidence type="ECO:0000313" key="6">
    <source>
        <dbReference type="EMBL" id="SCY50468.1"/>
    </source>
</evidence>
<dbReference type="AlphaFoldDB" id="A0A1G5GID4"/>
<dbReference type="SUPFAM" id="SSF89082">
    <property type="entry name" value="Antibiotic binding domain of TipA-like multidrug resistance regulators"/>
    <property type="match status" value="1"/>
</dbReference>
<keyword evidence="4" id="KW-0804">Transcription</keyword>
<dbReference type="RefSeq" id="WP_074463259.1">
    <property type="nucleotide sequence ID" value="NZ_FMUR01000020.1"/>
</dbReference>
<dbReference type="PROSITE" id="PS50937">
    <property type="entry name" value="HTH_MERR_2"/>
    <property type="match status" value="1"/>
</dbReference>
<protein>
    <submittedName>
        <fullName evidence="6">DNA-binding transcriptional regulator, MerR family</fullName>
    </submittedName>
</protein>
<dbReference type="EMBL" id="FMUR01000020">
    <property type="protein sequence ID" value="SCY50468.1"/>
    <property type="molecule type" value="Genomic_DNA"/>
</dbReference>
<dbReference type="InterPro" id="IPR009061">
    <property type="entry name" value="DNA-bd_dom_put_sf"/>
</dbReference>
<dbReference type="InterPro" id="IPR036244">
    <property type="entry name" value="TipA-like_antibiotic-bd"/>
</dbReference>
<dbReference type="PRINTS" id="PR00040">
    <property type="entry name" value="HTHMERR"/>
</dbReference>
<dbReference type="GO" id="GO:0003700">
    <property type="term" value="F:DNA-binding transcription factor activity"/>
    <property type="evidence" value="ECO:0007669"/>
    <property type="project" value="InterPro"/>
</dbReference>
<sequence>MKTVNEVSKLTGVSIRTLQYYDKIGLLKPAEYTESGYRLYDDAALERLQQILLFRELEFPLKDIKDIVTRSDFDKRLALDQQIELLELKKEHIENLISMCRGLKLRGVRHLDFTAFDSSKLDEYAKRAKERWGNTPEYKEFEEKNGKRSKSEEKSMMADFMKIFEEFGTMKDQDPASAEVQDQVKKLQGFITEHFYKCSNEILSGLGKMYAGGGEFTENINKMGGEGTAEFTHRAIQIYCG</sequence>
<dbReference type="Pfam" id="PF13411">
    <property type="entry name" value="MerR_1"/>
    <property type="match status" value="1"/>
</dbReference>
<proteinExistence type="predicted"/>
<keyword evidence="7" id="KW-1185">Reference proteome</keyword>
<dbReference type="InterPro" id="IPR000551">
    <property type="entry name" value="MerR-type_HTH_dom"/>
</dbReference>
<evidence type="ECO:0000313" key="7">
    <source>
        <dbReference type="Proteomes" id="UP000183047"/>
    </source>
</evidence>
<keyword evidence="3" id="KW-0010">Activator</keyword>
<keyword evidence="1" id="KW-0805">Transcription regulation</keyword>
<dbReference type="InterPro" id="IPR012925">
    <property type="entry name" value="TipAS_dom"/>
</dbReference>
<dbReference type="CDD" id="cd01106">
    <property type="entry name" value="HTH_TipAL-Mta"/>
    <property type="match status" value="1"/>
</dbReference>
<dbReference type="PANTHER" id="PTHR30204:SF90">
    <property type="entry name" value="HTH-TYPE TRANSCRIPTIONAL ACTIVATOR MTA"/>
    <property type="match status" value="1"/>
</dbReference>
<dbReference type="Pfam" id="PF07739">
    <property type="entry name" value="TipAS"/>
    <property type="match status" value="1"/>
</dbReference>
<reference evidence="7" key="1">
    <citation type="submission" date="2016-10" db="EMBL/GenBank/DDBJ databases">
        <authorList>
            <person name="Varghese N."/>
            <person name="Submissions S."/>
        </authorList>
    </citation>
    <scope>NUCLEOTIDE SEQUENCE [LARGE SCALE GENOMIC DNA]</scope>
    <source>
        <strain evidence="7">XBD2006</strain>
    </source>
</reference>